<evidence type="ECO:0000256" key="2">
    <source>
        <dbReference type="ARBA" id="ARBA00022898"/>
    </source>
</evidence>
<dbReference type="InterPro" id="IPR015424">
    <property type="entry name" value="PyrdxlP-dep_Trfase"/>
</dbReference>
<evidence type="ECO:0000256" key="1">
    <source>
        <dbReference type="ARBA" id="ARBA00005384"/>
    </source>
</evidence>
<dbReference type="AlphaFoldDB" id="A0A1M7ZPF6"/>
<accession>A0A1M7ZPF6</accession>
<evidence type="ECO:0000259" key="6">
    <source>
        <dbReference type="PROSITE" id="PS50949"/>
    </source>
</evidence>
<dbReference type="Pfam" id="PF00392">
    <property type="entry name" value="GntR"/>
    <property type="match status" value="1"/>
</dbReference>
<dbReference type="InterPro" id="IPR015421">
    <property type="entry name" value="PyrdxlP-dep_Trfase_major"/>
</dbReference>
<name>A0A1M7ZPF6_9HYPH</name>
<dbReference type="Gene3D" id="1.10.10.10">
    <property type="entry name" value="Winged helix-like DNA-binding domain superfamily/Winged helix DNA-binding domain"/>
    <property type="match status" value="1"/>
</dbReference>
<feature type="domain" description="HTH gntR-type" evidence="6">
    <location>
        <begin position="52"/>
        <end position="120"/>
    </location>
</feature>
<dbReference type="SUPFAM" id="SSF53383">
    <property type="entry name" value="PLP-dependent transferases"/>
    <property type="match status" value="1"/>
</dbReference>
<dbReference type="PRINTS" id="PR00035">
    <property type="entry name" value="HTHGNTR"/>
</dbReference>
<dbReference type="GO" id="GO:0030170">
    <property type="term" value="F:pyridoxal phosphate binding"/>
    <property type="evidence" value="ECO:0007669"/>
    <property type="project" value="InterPro"/>
</dbReference>
<dbReference type="CDD" id="cd07377">
    <property type="entry name" value="WHTH_GntR"/>
    <property type="match status" value="1"/>
</dbReference>
<dbReference type="PANTHER" id="PTHR46577:SF1">
    <property type="entry name" value="HTH-TYPE TRANSCRIPTIONAL REGULATORY PROTEIN GABR"/>
    <property type="match status" value="1"/>
</dbReference>
<dbReference type="PANTHER" id="PTHR46577">
    <property type="entry name" value="HTH-TYPE TRANSCRIPTIONAL REGULATORY PROTEIN GABR"/>
    <property type="match status" value="1"/>
</dbReference>
<reference evidence="7 8" key="1">
    <citation type="submission" date="2016-12" db="EMBL/GenBank/DDBJ databases">
        <authorList>
            <person name="Song W.-J."/>
            <person name="Kurnit D.M."/>
        </authorList>
    </citation>
    <scope>NUCLEOTIDE SEQUENCE [LARGE SCALE GENOMIC DNA]</scope>
    <source>
        <strain evidence="7 8">DSM 19599</strain>
    </source>
</reference>
<evidence type="ECO:0000256" key="3">
    <source>
        <dbReference type="ARBA" id="ARBA00023015"/>
    </source>
</evidence>
<comment type="similarity">
    <text evidence="1">In the C-terminal section; belongs to the class-I pyridoxal-phosphate-dependent aminotransferase family.</text>
</comment>
<keyword evidence="4" id="KW-0238">DNA-binding</keyword>
<dbReference type="InterPro" id="IPR004839">
    <property type="entry name" value="Aminotransferase_I/II_large"/>
</dbReference>
<dbReference type="EMBL" id="FRXO01000007">
    <property type="protein sequence ID" value="SHO66741.1"/>
    <property type="molecule type" value="Genomic_DNA"/>
</dbReference>
<dbReference type="GO" id="GO:0008483">
    <property type="term" value="F:transaminase activity"/>
    <property type="evidence" value="ECO:0007669"/>
    <property type="project" value="UniProtKB-KW"/>
</dbReference>
<dbReference type="Pfam" id="PF00155">
    <property type="entry name" value="Aminotran_1_2"/>
    <property type="match status" value="1"/>
</dbReference>
<dbReference type="Gene3D" id="3.40.640.10">
    <property type="entry name" value="Type I PLP-dependent aspartate aminotransferase-like (Major domain)"/>
    <property type="match status" value="1"/>
</dbReference>
<keyword evidence="8" id="KW-1185">Reference proteome</keyword>
<dbReference type="PROSITE" id="PS50949">
    <property type="entry name" value="HTH_GNTR"/>
    <property type="match status" value="1"/>
</dbReference>
<dbReference type="CDD" id="cd00609">
    <property type="entry name" value="AAT_like"/>
    <property type="match status" value="1"/>
</dbReference>
<gene>
    <name evidence="7" type="ORF">SAMN02745172_03400</name>
</gene>
<sequence>MSLMVPVDDRAGSPHHRRRLEAVPADGSGTVGEIVPESFPLEALMLDRAAATPLHRQLYAALRSLIEQGVLVAGSALPSTRTLAADLAIARNTVTAAYDQLGTEGYVATRVGARPVVVDLPISALSPAETGAPPPPARALSRRGALMMSQPAHHGTPGQHALHPGMPDAASFPFATWGKLIARRARFARTSLFGTYHVTGHPDLRQAIAAYLKTARGVRCTPEQIVVTTGAQAALDLLARLLVDPGEDVWMEEPGYYGAQAAFTAAGARLVPLGVDADGWQLDLPRRADVRLAYVTPSCHHPLGATMRMEQRLRLLEIAEAREAWIVEDDFDGEYRFQGQPIPAMQGLDRSGRVIYVGTFAKILFPALRLGFMVLPPALHEGIARAISITGQFAPLILQAALADFIAEGHMARHLRRMRRIYAARRQEFRLACAAELADWMTLMAGDSGIQMVGLLAEGLEDRAVAAAAQARGVNVSPLSIQYRHGTPRQGLLLGYAGADEAAMCRGIAVLRDVFRALSPGRGGGGLSRARA</sequence>
<evidence type="ECO:0000313" key="7">
    <source>
        <dbReference type="EMBL" id="SHO66741.1"/>
    </source>
</evidence>
<dbReference type="SUPFAM" id="SSF46785">
    <property type="entry name" value="Winged helix' DNA-binding domain"/>
    <property type="match status" value="1"/>
</dbReference>
<dbReference type="STRING" id="1123029.SAMN02745172_03400"/>
<keyword evidence="5" id="KW-0804">Transcription</keyword>
<protein>
    <submittedName>
        <fullName evidence="7">GntR family transcriptional regulator / MocR family aminotransferase</fullName>
    </submittedName>
</protein>
<dbReference type="GO" id="GO:0003677">
    <property type="term" value="F:DNA binding"/>
    <property type="evidence" value="ECO:0007669"/>
    <property type="project" value="UniProtKB-KW"/>
</dbReference>
<dbReference type="GO" id="GO:0003700">
    <property type="term" value="F:DNA-binding transcription factor activity"/>
    <property type="evidence" value="ECO:0007669"/>
    <property type="project" value="InterPro"/>
</dbReference>
<proteinExistence type="inferred from homology"/>
<evidence type="ECO:0000313" key="8">
    <source>
        <dbReference type="Proteomes" id="UP000186406"/>
    </source>
</evidence>
<dbReference type="InterPro" id="IPR051446">
    <property type="entry name" value="HTH_trans_reg/aminotransferase"/>
</dbReference>
<dbReference type="InterPro" id="IPR036390">
    <property type="entry name" value="WH_DNA-bd_sf"/>
</dbReference>
<evidence type="ECO:0000256" key="4">
    <source>
        <dbReference type="ARBA" id="ARBA00023125"/>
    </source>
</evidence>
<dbReference type="InterPro" id="IPR000524">
    <property type="entry name" value="Tscrpt_reg_HTH_GntR"/>
</dbReference>
<dbReference type="Proteomes" id="UP000186406">
    <property type="component" value="Unassembled WGS sequence"/>
</dbReference>
<keyword evidence="3" id="KW-0805">Transcription regulation</keyword>
<organism evidence="7 8">
    <name type="scientific">Pseudoxanthobacter soli DSM 19599</name>
    <dbReference type="NCBI Taxonomy" id="1123029"/>
    <lineage>
        <taxon>Bacteria</taxon>
        <taxon>Pseudomonadati</taxon>
        <taxon>Pseudomonadota</taxon>
        <taxon>Alphaproteobacteria</taxon>
        <taxon>Hyphomicrobiales</taxon>
        <taxon>Segnochrobactraceae</taxon>
        <taxon>Pseudoxanthobacter</taxon>
    </lineage>
</organism>
<keyword evidence="7" id="KW-0032">Aminotransferase</keyword>
<dbReference type="SMART" id="SM00345">
    <property type="entry name" value="HTH_GNTR"/>
    <property type="match status" value="1"/>
</dbReference>
<evidence type="ECO:0000256" key="5">
    <source>
        <dbReference type="ARBA" id="ARBA00023163"/>
    </source>
</evidence>
<keyword evidence="2" id="KW-0663">Pyridoxal phosphate</keyword>
<keyword evidence="7" id="KW-0808">Transferase</keyword>
<dbReference type="InterPro" id="IPR036388">
    <property type="entry name" value="WH-like_DNA-bd_sf"/>
</dbReference>